<name>A0ABX9A680_9SPHN</name>
<dbReference type="SUPFAM" id="SSF48452">
    <property type="entry name" value="TPR-like"/>
    <property type="match status" value="1"/>
</dbReference>
<protein>
    <recommendedName>
        <fullName evidence="5">Tetratricopeptide repeat protein</fullName>
    </recommendedName>
</protein>
<proteinExistence type="predicted"/>
<evidence type="ECO:0000313" key="4">
    <source>
        <dbReference type="Proteomes" id="UP000824321"/>
    </source>
</evidence>
<reference evidence="3 4" key="1">
    <citation type="submission" date="2021-08" db="EMBL/GenBank/DDBJ databases">
        <title>Comparative Genomics Analysis of the Genus Qipengyuania Reveals Extensive Genetic Diversity and Metabolic Versatility, Including the Description of Fifteen Novel Species.</title>
        <authorList>
            <person name="Liu Y."/>
        </authorList>
    </citation>
    <scope>NUCLEOTIDE SEQUENCE [LARGE SCALE GENOMIC DNA]</scope>
    <source>
        <strain evidence="3 4">1NDH1</strain>
    </source>
</reference>
<dbReference type="RefSeq" id="WP_221431487.1">
    <property type="nucleotide sequence ID" value="NZ_CP081294.1"/>
</dbReference>
<organism evidence="3 4">
    <name type="scientific">Qipengyuania gelatinilytica</name>
    <dbReference type="NCBI Taxonomy" id="2867231"/>
    <lineage>
        <taxon>Bacteria</taxon>
        <taxon>Pseudomonadati</taxon>
        <taxon>Pseudomonadota</taxon>
        <taxon>Alphaproteobacteria</taxon>
        <taxon>Sphingomonadales</taxon>
        <taxon>Erythrobacteraceae</taxon>
        <taxon>Qipengyuania</taxon>
    </lineage>
</organism>
<sequence length="340" mass="37329">MTFKINITAAATLAAMTTFAAPATAETLPVSGIYAAGEDAPSEFRTVVVERFDGNEGTKFELELRNAIARATIDGEDYFDVRRNTGPGEGASPVAWISGTAFSEVERLPSGTTEESKCVREDKDGKCIQRRTVTYKCRELNVRFTGEVQMLDARDELVYDRGYSTSGSQRYCANETSVPTVSSMVSGMIERFAWEVRRDLAPIQRNEDIRVLESRSDMEKALRKPFKKALKLTKSDWGAACAEFDRLNTLQPDNVTLTFNAGLCREVVGDLDGAADLYRRTLELEAGKDYPTAGLSRISSRRRAETQLAAHFAEPEDELLADGEEAQPSADSQGSGAGQD</sequence>
<keyword evidence="2" id="KW-0732">Signal</keyword>
<dbReference type="Proteomes" id="UP000824321">
    <property type="component" value="Chromosome"/>
</dbReference>
<feature type="signal peptide" evidence="2">
    <location>
        <begin position="1"/>
        <end position="20"/>
    </location>
</feature>
<evidence type="ECO:0000256" key="1">
    <source>
        <dbReference type="SAM" id="MobiDB-lite"/>
    </source>
</evidence>
<dbReference type="Gene3D" id="1.25.40.10">
    <property type="entry name" value="Tetratricopeptide repeat domain"/>
    <property type="match status" value="1"/>
</dbReference>
<dbReference type="EMBL" id="CP081294">
    <property type="protein sequence ID" value="QZD95759.1"/>
    <property type="molecule type" value="Genomic_DNA"/>
</dbReference>
<feature type="compositionally biased region" description="Acidic residues" evidence="1">
    <location>
        <begin position="315"/>
        <end position="325"/>
    </location>
</feature>
<keyword evidence="4" id="KW-1185">Reference proteome</keyword>
<evidence type="ECO:0000313" key="3">
    <source>
        <dbReference type="EMBL" id="QZD95759.1"/>
    </source>
</evidence>
<gene>
    <name evidence="3" type="ORF">K3136_03270</name>
</gene>
<dbReference type="InterPro" id="IPR011990">
    <property type="entry name" value="TPR-like_helical_dom_sf"/>
</dbReference>
<feature type="region of interest" description="Disordered" evidence="1">
    <location>
        <begin position="313"/>
        <end position="340"/>
    </location>
</feature>
<evidence type="ECO:0000256" key="2">
    <source>
        <dbReference type="SAM" id="SignalP"/>
    </source>
</evidence>
<accession>A0ABX9A680</accession>
<feature type="chain" id="PRO_5047113687" description="Tetratricopeptide repeat protein" evidence="2">
    <location>
        <begin position="21"/>
        <end position="340"/>
    </location>
</feature>
<evidence type="ECO:0008006" key="5">
    <source>
        <dbReference type="Google" id="ProtNLM"/>
    </source>
</evidence>